<feature type="non-terminal residue" evidence="3">
    <location>
        <position position="1"/>
    </location>
</feature>
<dbReference type="Proteomes" id="UP000297225">
    <property type="component" value="Unassembled WGS sequence"/>
</dbReference>
<dbReference type="Pfam" id="PF08522">
    <property type="entry name" value="BT_3987-like_N"/>
    <property type="match status" value="1"/>
</dbReference>
<feature type="domain" description="BT-3987-like N-terminal" evidence="2">
    <location>
        <begin position="33"/>
        <end position="159"/>
    </location>
</feature>
<dbReference type="GO" id="GO:0005975">
    <property type="term" value="P:carbohydrate metabolic process"/>
    <property type="evidence" value="ECO:0007669"/>
    <property type="project" value="UniProtKB-ARBA"/>
</dbReference>
<dbReference type="InterPro" id="IPR013320">
    <property type="entry name" value="ConA-like_dom_sf"/>
</dbReference>
<dbReference type="InterPro" id="IPR013728">
    <property type="entry name" value="BT_3987-like_N"/>
</dbReference>
<dbReference type="GO" id="GO:0004553">
    <property type="term" value="F:hydrolase activity, hydrolyzing O-glycosyl compounds"/>
    <property type="evidence" value="ECO:0007669"/>
    <property type="project" value="UniProtKB-ARBA"/>
</dbReference>
<organism evidence="3 4">
    <name type="scientific">Porphyromonas levii</name>
    <dbReference type="NCBI Taxonomy" id="28114"/>
    <lineage>
        <taxon>Bacteria</taxon>
        <taxon>Pseudomonadati</taxon>
        <taxon>Bacteroidota</taxon>
        <taxon>Bacteroidia</taxon>
        <taxon>Bacteroidales</taxon>
        <taxon>Porphyromonadaceae</taxon>
        <taxon>Porphyromonas</taxon>
    </lineage>
</organism>
<name>A0A4Y8WM01_9PORP</name>
<evidence type="ECO:0000256" key="1">
    <source>
        <dbReference type="SAM" id="SignalP"/>
    </source>
</evidence>
<evidence type="ECO:0000313" key="4">
    <source>
        <dbReference type="Proteomes" id="UP000297225"/>
    </source>
</evidence>
<dbReference type="AlphaFoldDB" id="A0A4Y8WM01"/>
<dbReference type="EMBL" id="SPNC01000218">
    <property type="protein sequence ID" value="TFH94015.1"/>
    <property type="molecule type" value="Genomic_DNA"/>
</dbReference>
<dbReference type="STRING" id="1122973.GCA_000379925_01405"/>
<dbReference type="SUPFAM" id="SSF49899">
    <property type="entry name" value="Concanavalin A-like lectins/glucanases"/>
    <property type="match status" value="1"/>
</dbReference>
<feature type="signal peptide" evidence="1">
    <location>
        <begin position="1"/>
        <end position="25"/>
    </location>
</feature>
<keyword evidence="4" id="KW-1185">Reference proteome</keyword>
<reference evidence="3 4" key="1">
    <citation type="submission" date="2019-03" db="EMBL/GenBank/DDBJ databases">
        <title>Porphyromonas levii Isolated from the Uterus of Dairy Cows.</title>
        <authorList>
            <person name="Francis A.M."/>
        </authorList>
    </citation>
    <scope>NUCLEOTIDE SEQUENCE [LARGE SCALE GENOMIC DNA]</scope>
    <source>
        <strain evidence="3 4">AF5678</strain>
    </source>
</reference>
<dbReference type="Gene3D" id="2.60.120.200">
    <property type="match status" value="1"/>
</dbReference>
<protein>
    <submittedName>
        <fullName evidence="3">DUF1735 domain-containing protein</fullName>
    </submittedName>
</protein>
<comment type="caution">
    <text evidence="3">The sequence shown here is derived from an EMBL/GenBank/DDBJ whole genome shotgun (WGS) entry which is preliminary data.</text>
</comment>
<accession>A0A4Y8WM01</accession>
<dbReference type="Gene3D" id="2.60.40.1740">
    <property type="entry name" value="hypothetical protein (bacova_03559)"/>
    <property type="match status" value="1"/>
</dbReference>
<sequence length="421" mass="46051">NMKTIYNVLGAALLSIGLLPSCNMADGIGNDSDNAVYMGNANKEGVLAVLASDAQGASVAVTPKLASITNEPVEVTVEVDQEALRKHNKDNNLELSSIAPEDVIFTNSDGQNARGKISATIKPGEMLTSIGVAIENLDPAKYPYSGKYAIPVSLVSSSSKLKLLSKPRTTIITLNRKITTTVIKINSTGGGISLKPIEPLKEEPSEWTFQMSVMYPNLNIGNLTTAYMGGAATGEFYTRISSNSGIQIKNGRDGDDTWTQKPLNVNEWLNISYVYRKKSINSGTLSVYVDGELHKSFTTTTLYPKLGNSDGGWNIGNGNWSNVYLREVRLWNRALSEAEIKDRLYMPQGVDAPGLLMYVPFNRKSLEKKNEAGKYMDETGKWTVSLPESFKYEFVDHVVFPATKLEIETPLNKGVEEGRDS</sequence>
<proteinExistence type="predicted"/>
<keyword evidence="1" id="KW-0732">Signal</keyword>
<evidence type="ECO:0000313" key="3">
    <source>
        <dbReference type="EMBL" id="TFH94015.1"/>
    </source>
</evidence>
<gene>
    <name evidence="3" type="ORF">E4P47_09310</name>
</gene>
<evidence type="ECO:0000259" key="2">
    <source>
        <dbReference type="Pfam" id="PF08522"/>
    </source>
</evidence>
<dbReference type="RefSeq" id="WP_134852674.1">
    <property type="nucleotide sequence ID" value="NZ_SPNC01000218.1"/>
</dbReference>
<dbReference type="Pfam" id="PF13385">
    <property type="entry name" value="Laminin_G_3"/>
    <property type="match status" value="1"/>
</dbReference>
<feature type="chain" id="PRO_5021257008" evidence="1">
    <location>
        <begin position="26"/>
        <end position="421"/>
    </location>
</feature>